<reference evidence="14" key="1">
    <citation type="submission" date="2018-11" db="EMBL/GenBank/DDBJ databases">
        <title>Shewanella sp. M2.</title>
        <authorList>
            <person name="Hwang Y.J."/>
            <person name="Hwang C.Y."/>
        </authorList>
    </citation>
    <scope>NUCLEOTIDE SEQUENCE [LARGE SCALE GENOMIC DNA]</scope>
    <source>
        <strain evidence="14">LMG 19866</strain>
    </source>
</reference>
<dbReference type="HAMAP" id="MF_01377">
    <property type="entry name" value="YegS"/>
    <property type="match status" value="1"/>
</dbReference>
<keyword evidence="14" id="KW-1185">Reference proteome</keyword>
<evidence type="ECO:0000256" key="8">
    <source>
        <dbReference type="ARBA" id="ARBA00023098"/>
    </source>
</evidence>
<dbReference type="PROSITE" id="PS50146">
    <property type="entry name" value="DAGK"/>
    <property type="match status" value="1"/>
</dbReference>
<keyword evidence="2 11" id="KW-0808">Transferase</keyword>
<dbReference type="InterPro" id="IPR005218">
    <property type="entry name" value="Diacylglycerol/lipid_kinase"/>
</dbReference>
<dbReference type="Gene3D" id="3.40.50.10330">
    <property type="entry name" value="Probable inorganic polyphosphate/atp-NAD kinase, domain 1"/>
    <property type="match status" value="1"/>
</dbReference>
<evidence type="ECO:0000256" key="2">
    <source>
        <dbReference type="ARBA" id="ARBA00022679"/>
    </source>
</evidence>
<comment type="function">
    <text evidence="11">Probably phosphorylates lipids; the in vivo substrate is unknown.</text>
</comment>
<feature type="active site" description="Proton acceptor" evidence="11">
    <location>
        <position position="273"/>
    </location>
</feature>
<keyword evidence="1 11" id="KW-0444">Lipid biosynthesis</keyword>
<protein>
    <recommendedName>
        <fullName evidence="11">Probable lipid kinase YegS-like</fullName>
        <ecNumber evidence="11">2.7.1.-</ecNumber>
    </recommendedName>
</protein>
<comment type="cofactor">
    <cofactor evidence="11">
        <name>Mg(2+)</name>
        <dbReference type="ChEBI" id="CHEBI:18420"/>
    </cofactor>
    <cofactor evidence="11">
        <name>Ca(2+)</name>
        <dbReference type="ChEBI" id="CHEBI:29108"/>
    </cofactor>
    <text evidence="11">Binds 1 Mg(2+) ion per subunit. Ca(2+) may be able to substitute.</text>
</comment>
<dbReference type="NCBIfam" id="NF009602">
    <property type="entry name" value="PRK13054.1"/>
    <property type="match status" value="1"/>
</dbReference>
<dbReference type="KEGG" id="slj:EGC82_10420"/>
<comment type="subcellular location">
    <subcellularLocation>
        <location evidence="11">Cytoplasm</location>
    </subcellularLocation>
</comment>
<evidence type="ECO:0000256" key="5">
    <source>
        <dbReference type="ARBA" id="ARBA00022777"/>
    </source>
</evidence>
<evidence type="ECO:0000256" key="7">
    <source>
        <dbReference type="ARBA" id="ARBA00022842"/>
    </source>
</evidence>
<dbReference type="Proteomes" id="UP000278035">
    <property type="component" value="Chromosome"/>
</dbReference>
<keyword evidence="3 11" id="KW-0479">Metal-binding</keyword>
<dbReference type="SUPFAM" id="SSF111331">
    <property type="entry name" value="NAD kinase/diacylglycerol kinase-like"/>
    <property type="match status" value="1"/>
</dbReference>
<feature type="binding site" evidence="11">
    <location>
        <position position="217"/>
    </location>
    <ligand>
        <name>Mg(2+)</name>
        <dbReference type="ChEBI" id="CHEBI:18420"/>
    </ligand>
</feature>
<keyword evidence="5 11" id="KW-0418">Kinase</keyword>
<evidence type="ECO:0000256" key="9">
    <source>
        <dbReference type="ARBA" id="ARBA00023209"/>
    </source>
</evidence>
<proteinExistence type="inferred from homology"/>
<dbReference type="InterPro" id="IPR001206">
    <property type="entry name" value="Diacylglycerol_kinase_cat_dom"/>
</dbReference>
<dbReference type="InterPro" id="IPR017438">
    <property type="entry name" value="ATP-NAD_kinase_N"/>
</dbReference>
<dbReference type="PANTHER" id="PTHR12358">
    <property type="entry name" value="SPHINGOSINE KINASE"/>
    <property type="match status" value="1"/>
</dbReference>
<evidence type="ECO:0000256" key="6">
    <source>
        <dbReference type="ARBA" id="ARBA00022840"/>
    </source>
</evidence>
<accession>A0A3G8LW69</accession>
<dbReference type="Gene3D" id="2.60.200.40">
    <property type="match status" value="1"/>
</dbReference>
<keyword evidence="10 11" id="KW-1208">Phospholipid metabolism</keyword>
<dbReference type="GO" id="GO:0005737">
    <property type="term" value="C:cytoplasm"/>
    <property type="evidence" value="ECO:0007669"/>
    <property type="project" value="UniProtKB-SubCell"/>
</dbReference>
<feature type="binding site" evidence="11">
    <location>
        <position position="219"/>
    </location>
    <ligand>
        <name>Mg(2+)</name>
        <dbReference type="ChEBI" id="CHEBI:18420"/>
    </ligand>
</feature>
<name>A0A3G8LW69_9GAMM</name>
<feature type="binding site" evidence="11">
    <location>
        <position position="39"/>
    </location>
    <ligand>
        <name>ATP</name>
        <dbReference type="ChEBI" id="CHEBI:30616"/>
    </ligand>
</feature>
<evidence type="ECO:0000256" key="10">
    <source>
        <dbReference type="ARBA" id="ARBA00023264"/>
    </source>
</evidence>
<dbReference type="GO" id="GO:0008654">
    <property type="term" value="P:phospholipid biosynthetic process"/>
    <property type="evidence" value="ECO:0007669"/>
    <property type="project" value="UniProtKB-UniRule"/>
</dbReference>
<evidence type="ECO:0000256" key="4">
    <source>
        <dbReference type="ARBA" id="ARBA00022741"/>
    </source>
</evidence>
<dbReference type="Pfam" id="PF00781">
    <property type="entry name" value="DAGK_cat"/>
    <property type="match status" value="1"/>
</dbReference>
<keyword evidence="7 11" id="KW-0460">Magnesium</keyword>
<dbReference type="EC" id="2.7.1.-" evidence="11"/>
<evidence type="ECO:0000259" key="12">
    <source>
        <dbReference type="PROSITE" id="PS50146"/>
    </source>
</evidence>
<keyword evidence="6 11" id="KW-0067">ATP-binding</keyword>
<evidence type="ECO:0000256" key="3">
    <source>
        <dbReference type="ARBA" id="ARBA00022723"/>
    </source>
</evidence>
<organism evidence="13 14">
    <name type="scientific">Shewanella livingstonensis</name>
    <dbReference type="NCBI Taxonomy" id="150120"/>
    <lineage>
        <taxon>Bacteria</taxon>
        <taxon>Pseudomonadati</taxon>
        <taxon>Pseudomonadota</taxon>
        <taxon>Gammaproteobacteria</taxon>
        <taxon>Alteromonadales</taxon>
        <taxon>Shewanellaceae</taxon>
        <taxon>Shewanella</taxon>
    </lineage>
</organism>
<feature type="binding site" evidence="11">
    <location>
        <position position="214"/>
    </location>
    <ligand>
        <name>Mg(2+)</name>
        <dbReference type="ChEBI" id="CHEBI:18420"/>
    </ligand>
</feature>
<dbReference type="OrthoDB" id="142078at2"/>
<dbReference type="SMART" id="SM00046">
    <property type="entry name" value="DAGKc"/>
    <property type="match status" value="1"/>
</dbReference>
<keyword evidence="9 11" id="KW-0594">Phospholipid biosynthesis</keyword>
<dbReference type="GO" id="GO:0001727">
    <property type="term" value="F:lipid kinase activity"/>
    <property type="evidence" value="ECO:0007669"/>
    <property type="project" value="UniProtKB-UniRule"/>
</dbReference>
<keyword evidence="4 11" id="KW-0547">Nucleotide-binding</keyword>
<dbReference type="NCBIfam" id="TIGR00147">
    <property type="entry name" value="YegS/Rv2252/BmrU family lipid kinase"/>
    <property type="match status" value="1"/>
</dbReference>
<dbReference type="InterPro" id="IPR022433">
    <property type="entry name" value="Lip_kinase_YegS"/>
</dbReference>
<evidence type="ECO:0000313" key="13">
    <source>
        <dbReference type="EMBL" id="AZG73142.1"/>
    </source>
</evidence>
<dbReference type="InterPro" id="IPR045540">
    <property type="entry name" value="YegS/DAGK_C"/>
</dbReference>
<evidence type="ECO:0000256" key="1">
    <source>
        <dbReference type="ARBA" id="ARBA00022516"/>
    </source>
</evidence>
<comment type="similarity">
    <text evidence="11">Belongs to the diacylglycerol/lipid kinase family. YegS lipid kinase subfamily.</text>
</comment>
<keyword evidence="11" id="KW-0963">Cytoplasm</keyword>
<sequence length="313" mass="34017">MPTTHIRLVLNGKKATNADIRLSVMALRKQGHTIEVRVTWESADMLRFINEAIADNIQRVVIGGGDGSLNEALNALMQQPQQANVLEIAVLPLGTANDFATACGITNNIYSTMELAVHGDSYAIDIIRANNNYFINAAVAGFGAQVTAETPDELKDFLGGGAYTLIGLAKALGFKPYQGSITTEKGTFNGDIVVGAICNNKQAGGGQMLAPKALINDGLMDITLLKSFSTFDIPVVIDEIHAMSHEAQFCYHFQTSWLEIDFPIAIPLNLDGEPYPTKQMRFEVIPKAIRFVLPQDCPCLYQETQKSGIDIPL</sequence>
<dbReference type="PANTHER" id="PTHR12358:SF106">
    <property type="entry name" value="LIPID KINASE YEGS"/>
    <property type="match status" value="1"/>
</dbReference>
<dbReference type="GO" id="GO:0005524">
    <property type="term" value="F:ATP binding"/>
    <property type="evidence" value="ECO:0007669"/>
    <property type="project" value="UniProtKB-UniRule"/>
</dbReference>
<evidence type="ECO:0000256" key="11">
    <source>
        <dbReference type="HAMAP-Rule" id="MF_01377"/>
    </source>
</evidence>
<keyword evidence="8 11" id="KW-0443">Lipid metabolism</keyword>
<feature type="domain" description="DAGKc" evidence="12">
    <location>
        <begin position="1"/>
        <end position="133"/>
    </location>
</feature>
<dbReference type="RefSeq" id="WP_124730701.1">
    <property type="nucleotide sequence ID" value="NZ_CBCSKC010000007.1"/>
</dbReference>
<feature type="binding site" evidence="11">
    <location>
        <position position="95"/>
    </location>
    <ligand>
        <name>ATP</name>
        <dbReference type="ChEBI" id="CHEBI:30616"/>
    </ligand>
</feature>
<dbReference type="InterPro" id="IPR050187">
    <property type="entry name" value="Lipid_Phosphate_FormReg"/>
</dbReference>
<dbReference type="GO" id="GO:0000287">
    <property type="term" value="F:magnesium ion binding"/>
    <property type="evidence" value="ECO:0007669"/>
    <property type="project" value="UniProtKB-UniRule"/>
</dbReference>
<gene>
    <name evidence="13" type="primary">yegS</name>
    <name evidence="13" type="ORF">EGC82_10420</name>
</gene>
<dbReference type="GO" id="GO:0005886">
    <property type="term" value="C:plasma membrane"/>
    <property type="evidence" value="ECO:0007669"/>
    <property type="project" value="TreeGrafter"/>
</dbReference>
<dbReference type="InterPro" id="IPR016064">
    <property type="entry name" value="NAD/diacylglycerol_kinase_sf"/>
</dbReference>
<dbReference type="AlphaFoldDB" id="A0A3G8LW69"/>
<dbReference type="EMBL" id="CP034015">
    <property type="protein sequence ID" value="AZG73142.1"/>
    <property type="molecule type" value="Genomic_DNA"/>
</dbReference>
<dbReference type="Pfam" id="PF19279">
    <property type="entry name" value="YegS_C"/>
    <property type="match status" value="1"/>
</dbReference>
<evidence type="ECO:0000313" key="14">
    <source>
        <dbReference type="Proteomes" id="UP000278035"/>
    </source>
</evidence>
<feature type="binding site" evidence="11">
    <location>
        <begin position="65"/>
        <end position="71"/>
    </location>
    <ligand>
        <name>ATP</name>
        <dbReference type="ChEBI" id="CHEBI:30616"/>
    </ligand>
</feature>